<dbReference type="Proteomes" id="UP001589789">
    <property type="component" value="Unassembled WGS sequence"/>
</dbReference>
<name>A0ABV6IUU2_9PROT</name>
<evidence type="ECO:0000313" key="1">
    <source>
        <dbReference type="EMBL" id="MFC0387375.1"/>
    </source>
</evidence>
<accession>A0ABV6IUU2</accession>
<evidence type="ECO:0000313" key="2">
    <source>
        <dbReference type="Proteomes" id="UP001589789"/>
    </source>
</evidence>
<protein>
    <submittedName>
        <fullName evidence="1">HAD-IIB family hydrolase</fullName>
    </submittedName>
</protein>
<dbReference type="InterPro" id="IPR023214">
    <property type="entry name" value="HAD_sf"/>
</dbReference>
<dbReference type="InterPro" id="IPR036412">
    <property type="entry name" value="HAD-like_sf"/>
</dbReference>
<dbReference type="SUPFAM" id="SSF56784">
    <property type="entry name" value="HAD-like"/>
    <property type="match status" value="1"/>
</dbReference>
<sequence length="283" mass="29327">MPAPAGTTTPQPAALSAAPPAHLAALRFVLTDIDDTLTEEGRLPALAYSAMEALSAAGLSVIPVTGRPAGWCDAIARQWPVAAVVGENGALWYAEDRRARRMIRWHAQDEAARLASHGRLMALADAAIAAVPGSALSADQPFRLFDAAVDFAEDAGPLGLEDAARIAAVFEAGGAQAKVSSIHVNAWFGSWDKRSGIEALFAARFAPLASVIGQAAFLGDSPNDAPLFGAIPFSVGVANVVPYLDRIAAAPAYVTRAPGGRGFAEFAEALLAARQTMTEENAA</sequence>
<dbReference type="RefSeq" id="WP_377052752.1">
    <property type="nucleotide sequence ID" value="NZ_JBHLVZ010000060.1"/>
</dbReference>
<proteinExistence type="predicted"/>
<comment type="caution">
    <text evidence="1">The sequence shown here is derived from an EMBL/GenBank/DDBJ whole genome shotgun (WGS) entry which is preliminary data.</text>
</comment>
<dbReference type="Pfam" id="PF08282">
    <property type="entry name" value="Hydrolase_3"/>
    <property type="match status" value="1"/>
</dbReference>
<dbReference type="Gene3D" id="3.40.50.1000">
    <property type="entry name" value="HAD superfamily/HAD-like"/>
    <property type="match status" value="2"/>
</dbReference>
<gene>
    <name evidence="1" type="ORF">ACFFIC_17750</name>
</gene>
<dbReference type="GO" id="GO:0016787">
    <property type="term" value="F:hydrolase activity"/>
    <property type="evidence" value="ECO:0007669"/>
    <property type="project" value="UniProtKB-KW"/>
</dbReference>
<keyword evidence="2" id="KW-1185">Reference proteome</keyword>
<dbReference type="EMBL" id="JBHLVZ010000060">
    <property type="protein sequence ID" value="MFC0387375.1"/>
    <property type="molecule type" value="Genomic_DNA"/>
</dbReference>
<reference evidence="1 2" key="1">
    <citation type="submission" date="2024-09" db="EMBL/GenBank/DDBJ databases">
        <authorList>
            <person name="Sun Q."/>
            <person name="Mori K."/>
        </authorList>
    </citation>
    <scope>NUCLEOTIDE SEQUENCE [LARGE SCALE GENOMIC DNA]</scope>
    <source>
        <strain evidence="1 2">CCM 7468</strain>
    </source>
</reference>
<keyword evidence="1" id="KW-0378">Hydrolase</keyword>
<dbReference type="InterPro" id="IPR006379">
    <property type="entry name" value="HAD-SF_hydro_IIB"/>
</dbReference>
<dbReference type="NCBIfam" id="TIGR01484">
    <property type="entry name" value="HAD-SF-IIB"/>
    <property type="match status" value="1"/>
</dbReference>
<organism evidence="1 2">
    <name type="scientific">Muricoccus vinaceus</name>
    <dbReference type="NCBI Taxonomy" id="424704"/>
    <lineage>
        <taxon>Bacteria</taxon>
        <taxon>Pseudomonadati</taxon>
        <taxon>Pseudomonadota</taxon>
        <taxon>Alphaproteobacteria</taxon>
        <taxon>Acetobacterales</taxon>
        <taxon>Roseomonadaceae</taxon>
        <taxon>Muricoccus</taxon>
    </lineage>
</organism>